<dbReference type="InterPro" id="IPR036278">
    <property type="entry name" value="Sialidase_sf"/>
</dbReference>
<feature type="non-terminal residue" evidence="1">
    <location>
        <position position="145"/>
    </location>
</feature>
<dbReference type="EMBL" id="BARS01041541">
    <property type="protein sequence ID" value="GAG33363.1"/>
    <property type="molecule type" value="Genomic_DNA"/>
</dbReference>
<sequence>MLGDSWTDLGTPNAACNHIECFSFLGENPDDEGIVLVGARGTAATGPHWFRSIDYGHTWVDQGAAPSPEWHVMRLVNVGNGVVVGGLGPSDSDVIRSINWGESFVFKIELHIQQRSVWGGCYCGNNIVLLGTSGIAWVKPAKVLR</sequence>
<comment type="caution">
    <text evidence="1">The sequence shown here is derived from an EMBL/GenBank/DDBJ whole genome shotgun (WGS) entry which is preliminary data.</text>
</comment>
<organism evidence="1">
    <name type="scientific">marine sediment metagenome</name>
    <dbReference type="NCBI Taxonomy" id="412755"/>
    <lineage>
        <taxon>unclassified sequences</taxon>
        <taxon>metagenomes</taxon>
        <taxon>ecological metagenomes</taxon>
    </lineage>
</organism>
<gene>
    <name evidence="1" type="ORF">S01H1_63166</name>
</gene>
<dbReference type="SUPFAM" id="SSF50939">
    <property type="entry name" value="Sialidases"/>
    <property type="match status" value="1"/>
</dbReference>
<accession>X0X9L0</accession>
<proteinExistence type="predicted"/>
<protein>
    <submittedName>
        <fullName evidence="1">Uncharacterized protein</fullName>
    </submittedName>
</protein>
<evidence type="ECO:0000313" key="1">
    <source>
        <dbReference type="EMBL" id="GAG33363.1"/>
    </source>
</evidence>
<reference evidence="1" key="1">
    <citation type="journal article" date="2014" name="Front. Microbiol.">
        <title>High frequency of phylogenetically diverse reductive dehalogenase-homologous genes in deep subseafloor sedimentary metagenomes.</title>
        <authorList>
            <person name="Kawai M."/>
            <person name="Futagami T."/>
            <person name="Toyoda A."/>
            <person name="Takaki Y."/>
            <person name="Nishi S."/>
            <person name="Hori S."/>
            <person name="Arai W."/>
            <person name="Tsubouchi T."/>
            <person name="Morono Y."/>
            <person name="Uchiyama I."/>
            <person name="Ito T."/>
            <person name="Fujiyama A."/>
            <person name="Inagaki F."/>
            <person name="Takami H."/>
        </authorList>
    </citation>
    <scope>NUCLEOTIDE SEQUENCE</scope>
    <source>
        <strain evidence="1">Expedition CK06-06</strain>
    </source>
</reference>
<dbReference type="AlphaFoldDB" id="X0X9L0"/>
<name>X0X9L0_9ZZZZ</name>